<organism evidence="8 10">
    <name type="scientific">Draconibacterium orientale</name>
    <dbReference type="NCBI Taxonomy" id="1168034"/>
    <lineage>
        <taxon>Bacteria</taxon>
        <taxon>Pseudomonadati</taxon>
        <taxon>Bacteroidota</taxon>
        <taxon>Bacteroidia</taxon>
        <taxon>Marinilabiliales</taxon>
        <taxon>Prolixibacteraceae</taxon>
        <taxon>Draconibacterium</taxon>
    </lineage>
</organism>
<dbReference type="RefSeq" id="WP_038554377.1">
    <property type="nucleotide sequence ID" value="NZ_FOHT01000010.1"/>
</dbReference>
<keyword evidence="3 5" id="KW-0063">Aspartyl esterase</keyword>
<dbReference type="STRING" id="1168034.FH5T_00835"/>
<dbReference type="OrthoDB" id="9804686at2"/>
<dbReference type="PANTHER" id="PTHR31321:SF57">
    <property type="entry name" value="PECTINESTERASE 53-RELATED"/>
    <property type="match status" value="1"/>
</dbReference>
<feature type="signal peptide" evidence="5">
    <location>
        <begin position="1"/>
        <end position="19"/>
    </location>
</feature>
<dbReference type="InterPro" id="IPR011050">
    <property type="entry name" value="Pectin_lyase_fold/virulence"/>
</dbReference>
<comment type="catalytic activity">
    <reaction evidence="5">
        <text>[(1-&gt;4)-alpha-D-galacturonosyl methyl ester](n) + n H2O = [(1-&gt;4)-alpha-D-galacturonosyl](n) + n methanol + n H(+)</text>
        <dbReference type="Rhea" id="RHEA:22380"/>
        <dbReference type="Rhea" id="RHEA-COMP:14570"/>
        <dbReference type="Rhea" id="RHEA-COMP:14573"/>
        <dbReference type="ChEBI" id="CHEBI:15377"/>
        <dbReference type="ChEBI" id="CHEBI:15378"/>
        <dbReference type="ChEBI" id="CHEBI:17790"/>
        <dbReference type="ChEBI" id="CHEBI:140522"/>
        <dbReference type="ChEBI" id="CHEBI:140523"/>
        <dbReference type="EC" id="3.1.1.11"/>
    </reaction>
</comment>
<evidence type="ECO:0000313" key="9">
    <source>
        <dbReference type="Proteomes" id="UP000023772"/>
    </source>
</evidence>
<gene>
    <name evidence="7" type="ORF">FH5T_00835</name>
    <name evidence="8" type="ORF">SAMN05444285_11053</name>
</gene>
<dbReference type="UniPathway" id="UPA00545">
    <property type="reaction ID" value="UER00823"/>
</dbReference>
<dbReference type="GO" id="GO:0009279">
    <property type="term" value="C:cell outer membrane"/>
    <property type="evidence" value="ECO:0007669"/>
    <property type="project" value="TreeGrafter"/>
</dbReference>
<keyword evidence="2 5" id="KW-0378">Hydrolase</keyword>
<feature type="domain" description="Pectinesterase catalytic" evidence="6">
    <location>
        <begin position="27"/>
        <end position="309"/>
    </location>
</feature>
<evidence type="ECO:0000256" key="5">
    <source>
        <dbReference type="RuleBase" id="RU000589"/>
    </source>
</evidence>
<proteinExistence type="inferred from homology"/>
<dbReference type="Proteomes" id="UP000181981">
    <property type="component" value="Unassembled WGS sequence"/>
</dbReference>
<dbReference type="InterPro" id="IPR000070">
    <property type="entry name" value="Pectinesterase_cat"/>
</dbReference>
<dbReference type="KEGG" id="dori:FH5T_00835"/>
<dbReference type="HOGENOM" id="CLU_012243_3_1_10"/>
<evidence type="ECO:0000313" key="7">
    <source>
        <dbReference type="EMBL" id="AHW58604.1"/>
    </source>
</evidence>
<sequence length="318" mass="35905">MRKLGFILLFACSVFFAGAQTNIQFEMTVAQDGSGDFESIQEAIDATKAYPPQRITIFIKNGLYREKVCVPAWNNQLSFIGENRDKTIIIWDDYFDQINRGRNSTFFTYTFKVEADDFYAENLTISNAAGPVGQAVALHVEGNRCRFKNCKILGNQDTVFLDGENSHQLFENCIITGSTDFIFGSATVVFQNCTIISKKDSYITAASTRKNNDFGFVFIDCSLQADEGVQQVYLGRPWRPYAKTVFLNCFLGQHICSEGWAAWSNKEDKGTTFYAEYNSTGPGASQNRVEWAKQLSRKEAAKYTLKNILGEWTTQINE</sequence>
<dbReference type="AlphaFoldDB" id="X5DCB9"/>
<dbReference type="GO" id="GO:0042545">
    <property type="term" value="P:cell wall modification"/>
    <property type="evidence" value="ECO:0007669"/>
    <property type="project" value="UniProtKB-UniRule"/>
</dbReference>
<dbReference type="GO" id="GO:0045490">
    <property type="term" value="P:pectin catabolic process"/>
    <property type="evidence" value="ECO:0007669"/>
    <property type="project" value="UniProtKB-UniRule"/>
</dbReference>
<dbReference type="Pfam" id="PF01095">
    <property type="entry name" value="Pectinesterase"/>
    <property type="match status" value="1"/>
</dbReference>
<evidence type="ECO:0000259" key="6">
    <source>
        <dbReference type="Pfam" id="PF01095"/>
    </source>
</evidence>
<feature type="chain" id="PRO_5010397073" description="Pectinesterase" evidence="5">
    <location>
        <begin position="20"/>
        <end position="318"/>
    </location>
</feature>
<evidence type="ECO:0000256" key="3">
    <source>
        <dbReference type="ARBA" id="ARBA00023085"/>
    </source>
</evidence>
<name>X5DCB9_9BACT</name>
<dbReference type="SUPFAM" id="SSF51126">
    <property type="entry name" value="Pectin lyase-like"/>
    <property type="match status" value="1"/>
</dbReference>
<protein>
    <recommendedName>
        <fullName evidence="5">Pectinesterase</fullName>
        <ecNumber evidence="5">3.1.1.11</ecNumber>
    </recommendedName>
</protein>
<dbReference type="InterPro" id="IPR033131">
    <property type="entry name" value="Pectinesterase_Asp_AS"/>
</dbReference>
<dbReference type="EMBL" id="CP007451">
    <property type="protein sequence ID" value="AHW58604.1"/>
    <property type="molecule type" value="Genomic_DNA"/>
</dbReference>
<evidence type="ECO:0000256" key="1">
    <source>
        <dbReference type="ARBA" id="ARBA00008891"/>
    </source>
</evidence>
<comment type="similarity">
    <text evidence="1">Belongs to the pectinesterase family.</text>
</comment>
<evidence type="ECO:0000313" key="10">
    <source>
        <dbReference type="Proteomes" id="UP000181981"/>
    </source>
</evidence>
<dbReference type="PROSITE" id="PS00503">
    <property type="entry name" value="PECTINESTERASE_2"/>
    <property type="match status" value="1"/>
</dbReference>
<dbReference type="PANTHER" id="PTHR31321">
    <property type="entry name" value="ACYL-COA THIOESTER HYDROLASE YBHC-RELATED"/>
    <property type="match status" value="1"/>
</dbReference>
<dbReference type="EMBL" id="FOHT01000010">
    <property type="protein sequence ID" value="SET31532.1"/>
    <property type="molecule type" value="Genomic_DNA"/>
</dbReference>
<accession>X5DCB9</accession>
<dbReference type="GO" id="GO:0030599">
    <property type="term" value="F:pectinesterase activity"/>
    <property type="evidence" value="ECO:0007669"/>
    <property type="project" value="UniProtKB-UniRule"/>
</dbReference>
<dbReference type="eggNOG" id="COG4677">
    <property type="taxonomic scope" value="Bacteria"/>
</dbReference>
<evidence type="ECO:0000256" key="2">
    <source>
        <dbReference type="ARBA" id="ARBA00022801"/>
    </source>
</evidence>
<feature type="active site" evidence="4">
    <location>
        <position position="180"/>
    </location>
</feature>
<comment type="pathway">
    <text evidence="5">Glycan metabolism; pectin degradation; 2-dehydro-3-deoxy-D-gluconate from pectin: step 1/5.</text>
</comment>
<dbReference type="Gene3D" id="2.160.20.10">
    <property type="entry name" value="Single-stranded right-handed beta-helix, Pectin lyase-like"/>
    <property type="match status" value="1"/>
</dbReference>
<evidence type="ECO:0000256" key="4">
    <source>
        <dbReference type="PROSITE-ProRule" id="PRU10040"/>
    </source>
</evidence>
<keyword evidence="5" id="KW-0732">Signal</keyword>
<keyword evidence="9" id="KW-1185">Reference proteome</keyword>
<dbReference type="EC" id="3.1.1.11" evidence="5"/>
<dbReference type="Proteomes" id="UP000023772">
    <property type="component" value="Chromosome"/>
</dbReference>
<reference evidence="7 9" key="1">
    <citation type="submission" date="2014-03" db="EMBL/GenBank/DDBJ databases">
        <title>Complete genome sequence of a deeply braunched marine Bacteroidia bacterium Draconibacterium orientale type strain FH5T.</title>
        <authorList>
            <person name="Li X."/>
            <person name="Wang X."/>
            <person name="Xie Z."/>
            <person name="Du Z."/>
            <person name="Chen G."/>
        </authorList>
    </citation>
    <scope>NUCLEOTIDE SEQUENCE [LARGE SCALE GENOMIC DNA]</scope>
    <source>
        <strain evidence="7 9">FH5</strain>
    </source>
</reference>
<reference evidence="8 10" key="2">
    <citation type="submission" date="2016-10" db="EMBL/GenBank/DDBJ databases">
        <authorList>
            <person name="de Groot N.N."/>
        </authorList>
    </citation>
    <scope>NUCLEOTIDE SEQUENCE [LARGE SCALE GENOMIC DNA]</scope>
    <source>
        <strain evidence="8 10">DSM 25947</strain>
    </source>
</reference>
<evidence type="ECO:0000313" key="8">
    <source>
        <dbReference type="EMBL" id="SET31532.1"/>
    </source>
</evidence>
<dbReference type="InterPro" id="IPR012334">
    <property type="entry name" value="Pectin_lyas_fold"/>
</dbReference>